<comment type="caution">
    <text evidence="1">The sequence shown here is derived from an EMBL/GenBank/DDBJ whole genome shotgun (WGS) entry which is preliminary data.</text>
</comment>
<dbReference type="EMBL" id="ANKQ01000002">
    <property type="protein sequence ID" value="ELP53957.1"/>
    <property type="molecule type" value="Genomic_DNA"/>
</dbReference>
<dbReference type="Proteomes" id="UP000010932">
    <property type="component" value="Unassembled WGS sequence"/>
</dbReference>
<dbReference type="AlphaFoldDB" id="L7E6N2"/>
<evidence type="ECO:0000313" key="1">
    <source>
        <dbReference type="EMBL" id="ELP53957.1"/>
    </source>
</evidence>
<organism evidence="1 2">
    <name type="scientific">Microcystis aeruginosa TAIHU98</name>
    <dbReference type="NCBI Taxonomy" id="1134457"/>
    <lineage>
        <taxon>Bacteria</taxon>
        <taxon>Bacillati</taxon>
        <taxon>Cyanobacteriota</taxon>
        <taxon>Cyanophyceae</taxon>
        <taxon>Oscillatoriophycideae</taxon>
        <taxon>Chroococcales</taxon>
        <taxon>Microcystaceae</taxon>
        <taxon>Microcystis</taxon>
    </lineage>
</organism>
<accession>L7E6N2</accession>
<gene>
    <name evidence="1" type="ORF">O53_2768</name>
</gene>
<sequence length="38" mass="4217">MKGRSLLGGAIFWEWLSLLGDEERRSFLGDVGMAITFG</sequence>
<name>L7E6N2_MICAE</name>
<proteinExistence type="predicted"/>
<evidence type="ECO:0000313" key="2">
    <source>
        <dbReference type="Proteomes" id="UP000010932"/>
    </source>
</evidence>
<protein>
    <submittedName>
        <fullName evidence="1">Uncharacterized protein</fullName>
    </submittedName>
</protein>
<reference evidence="1 2" key="1">
    <citation type="journal article" date="2013" name="Genome Announc.">
        <title>Whole-Genome Sequence of Microcystis aeruginosa TAIHU98, a Nontoxic Bloom-Forming Strain Isolated from Taihu Lake, China.</title>
        <authorList>
            <person name="Yang C."/>
            <person name="Zhang W."/>
            <person name="Ren M."/>
            <person name="Song L."/>
            <person name="Li T."/>
            <person name="Zhao J."/>
        </authorList>
    </citation>
    <scope>NUCLEOTIDE SEQUENCE [LARGE SCALE GENOMIC DNA]</scope>
    <source>
        <strain evidence="1 2">TAIHU98</strain>
    </source>
</reference>